<organism evidence="8 9">
    <name type="scientific">Brockia lithotrophica</name>
    <dbReference type="NCBI Taxonomy" id="933949"/>
    <lineage>
        <taxon>Bacteria</taxon>
        <taxon>Bacillati</taxon>
        <taxon>Bacillota</taxon>
        <taxon>Bacilli</taxon>
        <taxon>Bacillales</taxon>
        <taxon>Bacillales Family X. Incertae Sedis</taxon>
        <taxon>Brockia</taxon>
    </lineage>
</organism>
<dbReference type="GO" id="GO:0017148">
    <property type="term" value="P:negative regulation of translation"/>
    <property type="evidence" value="ECO:0007669"/>
    <property type="project" value="TreeGrafter"/>
</dbReference>
<dbReference type="GO" id="GO:0003729">
    <property type="term" value="F:mRNA binding"/>
    <property type="evidence" value="ECO:0007669"/>
    <property type="project" value="TreeGrafter"/>
</dbReference>
<comment type="similarity">
    <text evidence="1 5 6">Belongs to the universal ribosomal protein uL13 family.</text>
</comment>
<protein>
    <recommendedName>
        <fullName evidence="4 5">Large ribosomal subunit protein uL13</fullName>
    </recommendedName>
</protein>
<comment type="subunit">
    <text evidence="5">Part of the 50S ribosomal subunit.</text>
</comment>
<dbReference type="InterPro" id="IPR023563">
    <property type="entry name" value="Ribosomal_uL13_CS"/>
</dbReference>
<dbReference type="SUPFAM" id="SSF52161">
    <property type="entry name" value="Ribosomal protein L13"/>
    <property type="match status" value="1"/>
</dbReference>
<evidence type="ECO:0000256" key="2">
    <source>
        <dbReference type="ARBA" id="ARBA00022980"/>
    </source>
</evidence>
<name>A0A2T5G4W9_9BACL</name>
<evidence type="ECO:0000313" key="8">
    <source>
        <dbReference type="EMBL" id="PTQ51218.1"/>
    </source>
</evidence>
<reference evidence="8 9" key="1">
    <citation type="submission" date="2017-08" db="EMBL/GenBank/DDBJ databases">
        <title>Burning lignite coal seam in the remote Altai Mountains harbors a hydrogen-driven thermophilic microbial community.</title>
        <authorList>
            <person name="Kadnikov V.V."/>
            <person name="Mardanov A.V."/>
            <person name="Ivasenko D."/>
            <person name="Beletsky A.V."/>
            <person name="Karnachuk O.V."/>
            <person name="Ravin N.V."/>
        </authorList>
    </citation>
    <scope>NUCLEOTIDE SEQUENCE [LARGE SCALE GENOMIC DNA]</scope>
    <source>
        <strain evidence="8">AL31</strain>
    </source>
</reference>
<dbReference type="Gene3D" id="3.90.1180.10">
    <property type="entry name" value="Ribosomal protein L13"/>
    <property type="match status" value="1"/>
</dbReference>
<dbReference type="CDD" id="cd00392">
    <property type="entry name" value="Ribosomal_L13"/>
    <property type="match status" value="1"/>
</dbReference>
<dbReference type="PROSITE" id="PS00783">
    <property type="entry name" value="RIBOSOMAL_L13"/>
    <property type="match status" value="1"/>
</dbReference>
<dbReference type="FunFam" id="3.90.1180.10:FF:000001">
    <property type="entry name" value="50S ribosomal protein L13"/>
    <property type="match status" value="1"/>
</dbReference>
<evidence type="ECO:0000256" key="7">
    <source>
        <dbReference type="RuleBase" id="RU003878"/>
    </source>
</evidence>
<dbReference type="InterPro" id="IPR005823">
    <property type="entry name" value="Ribosomal_uL13_bac-type"/>
</dbReference>
<dbReference type="GO" id="GO:0022625">
    <property type="term" value="C:cytosolic large ribosomal subunit"/>
    <property type="evidence" value="ECO:0007669"/>
    <property type="project" value="TreeGrafter"/>
</dbReference>
<comment type="caution">
    <text evidence="8">The sequence shown here is derived from an EMBL/GenBank/DDBJ whole genome shotgun (WGS) entry which is preliminary data.</text>
</comment>
<gene>
    <name evidence="5 7" type="primary">rplM</name>
    <name evidence="8" type="ORF">BLITH_0044</name>
</gene>
<evidence type="ECO:0000256" key="4">
    <source>
        <dbReference type="ARBA" id="ARBA00035201"/>
    </source>
</evidence>
<dbReference type="GO" id="GO:0006412">
    <property type="term" value="P:translation"/>
    <property type="evidence" value="ECO:0007669"/>
    <property type="project" value="UniProtKB-UniRule"/>
</dbReference>
<dbReference type="NCBIfam" id="TIGR01066">
    <property type="entry name" value="rplM_bact"/>
    <property type="match status" value="1"/>
</dbReference>
<keyword evidence="3 5" id="KW-0687">Ribonucleoprotein</keyword>
<evidence type="ECO:0000256" key="1">
    <source>
        <dbReference type="ARBA" id="ARBA00006227"/>
    </source>
</evidence>
<evidence type="ECO:0000256" key="6">
    <source>
        <dbReference type="RuleBase" id="RU003877"/>
    </source>
</evidence>
<proteinExistence type="inferred from homology"/>
<dbReference type="AlphaFoldDB" id="A0A2T5G4W9"/>
<accession>A0A2T5G4W9</accession>
<dbReference type="InterPro" id="IPR005822">
    <property type="entry name" value="Ribosomal_uL13"/>
</dbReference>
<dbReference type="PANTHER" id="PTHR11545">
    <property type="entry name" value="RIBOSOMAL PROTEIN L13"/>
    <property type="match status" value="1"/>
</dbReference>
<dbReference type="GO" id="GO:0003735">
    <property type="term" value="F:structural constituent of ribosome"/>
    <property type="evidence" value="ECO:0007669"/>
    <property type="project" value="InterPro"/>
</dbReference>
<comment type="function">
    <text evidence="5 7">This protein is one of the early assembly proteins of the 50S ribosomal subunit, although it is not seen to bind rRNA by itself. It is important during the early stages of 50S assembly.</text>
</comment>
<evidence type="ECO:0000256" key="5">
    <source>
        <dbReference type="HAMAP-Rule" id="MF_01366"/>
    </source>
</evidence>
<evidence type="ECO:0000256" key="3">
    <source>
        <dbReference type="ARBA" id="ARBA00023274"/>
    </source>
</evidence>
<dbReference type="PANTHER" id="PTHR11545:SF2">
    <property type="entry name" value="LARGE RIBOSOMAL SUBUNIT PROTEIN UL13M"/>
    <property type="match status" value="1"/>
</dbReference>
<dbReference type="EMBL" id="PEBW01000006">
    <property type="protein sequence ID" value="PTQ51218.1"/>
    <property type="molecule type" value="Genomic_DNA"/>
</dbReference>
<dbReference type="Pfam" id="PF00572">
    <property type="entry name" value="Ribosomal_L13"/>
    <property type="match status" value="1"/>
</dbReference>
<sequence length="166" mass="19173">MQVQRTFMPTAEEALAQRKWYVVDAAGQPLGRIAAEIARILRGKHKAIFSPHLDVGDFVVVVNADKVELTGEKWEKKLYHFHSRYPGGLRTYTARQLWEKRPERLLELAVRRMLPKNRLGRRLMKKLYVYAGPDHPHVAQRPEPWPLGKFWPTGRGNAPRDGGETK</sequence>
<dbReference type="InterPro" id="IPR036899">
    <property type="entry name" value="Ribosomal_uL13_sf"/>
</dbReference>
<keyword evidence="2 5" id="KW-0689">Ribosomal protein</keyword>
<dbReference type="HAMAP" id="MF_01366">
    <property type="entry name" value="Ribosomal_uL13"/>
    <property type="match status" value="1"/>
</dbReference>
<evidence type="ECO:0000313" key="9">
    <source>
        <dbReference type="Proteomes" id="UP000244016"/>
    </source>
</evidence>
<dbReference type="Proteomes" id="UP000244016">
    <property type="component" value="Unassembled WGS sequence"/>
</dbReference>